<dbReference type="KEGG" id="phu:Phum_PHUM071420"/>
<gene>
    <name evidence="2" type="primary">8231250</name>
    <name evidence="1" type="ORF">Phum_PHUM071420</name>
</gene>
<organism>
    <name type="scientific">Pediculus humanus subsp. corporis</name>
    <name type="common">Body louse</name>
    <dbReference type="NCBI Taxonomy" id="121224"/>
    <lineage>
        <taxon>Eukaryota</taxon>
        <taxon>Metazoa</taxon>
        <taxon>Ecdysozoa</taxon>
        <taxon>Arthropoda</taxon>
        <taxon>Hexapoda</taxon>
        <taxon>Insecta</taxon>
        <taxon>Pterygota</taxon>
        <taxon>Neoptera</taxon>
        <taxon>Paraneoptera</taxon>
        <taxon>Psocodea</taxon>
        <taxon>Troctomorpha</taxon>
        <taxon>Phthiraptera</taxon>
        <taxon>Anoplura</taxon>
        <taxon>Pediculidae</taxon>
        <taxon>Pediculus</taxon>
    </lineage>
</organism>
<dbReference type="EMBL" id="AAZO01000860">
    <property type="status" value="NOT_ANNOTATED_CDS"/>
    <property type="molecule type" value="Genomic_DNA"/>
</dbReference>
<dbReference type="EnsemblMetazoa" id="PHUM071420-RA">
    <property type="protein sequence ID" value="PHUM071420-PA"/>
    <property type="gene ID" value="PHUM071420"/>
</dbReference>
<dbReference type="VEuPathDB" id="VectorBase:PHUM071420"/>
<dbReference type="EMBL" id="DS235042">
    <property type="protein sequence ID" value="EEB10851.1"/>
    <property type="molecule type" value="Genomic_DNA"/>
</dbReference>
<dbReference type="RefSeq" id="XP_002423589.1">
    <property type="nucleotide sequence ID" value="XM_002423544.1"/>
</dbReference>
<dbReference type="HOGENOM" id="CLU_2124016_0_0_1"/>
<dbReference type="InParanoid" id="E0VBU5"/>
<dbReference type="CTD" id="8231250"/>
<reference evidence="1" key="2">
    <citation type="submission" date="2007-04" db="EMBL/GenBank/DDBJ databases">
        <title>The genome of the human body louse.</title>
        <authorList>
            <consortium name="The Human Body Louse Genome Consortium"/>
            <person name="Kirkness E."/>
            <person name="Walenz B."/>
            <person name="Hass B."/>
            <person name="Bruggner R."/>
            <person name="Strausberg R."/>
        </authorList>
    </citation>
    <scope>NUCLEOTIDE SEQUENCE</scope>
    <source>
        <strain evidence="1">USDA</strain>
    </source>
</reference>
<dbReference type="GeneID" id="8231250"/>
<sequence>MLKRDRKNNYEDEERWCVSCVCEYRVYLLKWNTRYEIDFYCKYKFQKMDDAFETNGGNLTEISFFKTLLEWLFPLESNDSTAEDIGDDWSTILSFIMLIRCRNAIGKILMDDEP</sequence>
<reference evidence="1" key="1">
    <citation type="submission" date="2007-04" db="EMBL/GenBank/DDBJ databases">
        <title>Annotation of Pediculus humanus corporis strain USDA.</title>
        <authorList>
            <person name="Kirkness E."/>
            <person name="Hannick L."/>
            <person name="Hass B."/>
            <person name="Bruggner R."/>
            <person name="Lawson D."/>
            <person name="Bidwell S."/>
            <person name="Joardar V."/>
            <person name="Caler E."/>
            <person name="Walenz B."/>
            <person name="Inman J."/>
            <person name="Schobel S."/>
            <person name="Galinsky K."/>
            <person name="Amedeo P."/>
            <person name="Strausberg R."/>
        </authorList>
    </citation>
    <scope>NUCLEOTIDE SEQUENCE</scope>
    <source>
        <strain evidence="1">USDA</strain>
    </source>
</reference>
<protein>
    <submittedName>
        <fullName evidence="1 2">Uncharacterized protein</fullName>
    </submittedName>
</protein>
<evidence type="ECO:0000313" key="3">
    <source>
        <dbReference type="Proteomes" id="UP000009046"/>
    </source>
</evidence>
<evidence type="ECO:0000313" key="1">
    <source>
        <dbReference type="EMBL" id="EEB10851.1"/>
    </source>
</evidence>
<keyword evidence="3" id="KW-1185">Reference proteome</keyword>
<name>E0VBU5_PEDHC</name>
<dbReference type="Proteomes" id="UP000009046">
    <property type="component" value="Unassembled WGS sequence"/>
</dbReference>
<dbReference type="AlphaFoldDB" id="E0VBU5"/>
<reference evidence="2" key="3">
    <citation type="submission" date="2021-02" db="UniProtKB">
        <authorList>
            <consortium name="EnsemblMetazoa"/>
        </authorList>
    </citation>
    <scope>IDENTIFICATION</scope>
    <source>
        <strain evidence="2">USDA</strain>
    </source>
</reference>
<proteinExistence type="predicted"/>
<accession>E0VBU5</accession>
<evidence type="ECO:0000313" key="2">
    <source>
        <dbReference type="EnsemblMetazoa" id="PHUM071420-PA"/>
    </source>
</evidence>